<proteinExistence type="predicted"/>
<evidence type="ECO:0000313" key="3">
    <source>
        <dbReference type="Proteomes" id="UP000198892"/>
    </source>
</evidence>
<keyword evidence="1" id="KW-1133">Transmembrane helix</keyword>
<dbReference type="STRING" id="1884432.SAMN05518683_103268"/>
<organism evidence="2 3">
    <name type="scientific">Salibacterium halotolerans</name>
    <dbReference type="NCBI Taxonomy" id="1884432"/>
    <lineage>
        <taxon>Bacteria</taxon>
        <taxon>Bacillati</taxon>
        <taxon>Bacillota</taxon>
        <taxon>Bacilli</taxon>
        <taxon>Bacillales</taxon>
        <taxon>Bacillaceae</taxon>
    </lineage>
</organism>
<dbReference type="Pfam" id="PF14004">
    <property type="entry name" value="DUF4227"/>
    <property type="match status" value="1"/>
</dbReference>
<dbReference type="OrthoDB" id="2691647at2"/>
<dbReference type="EMBL" id="FOXD01000003">
    <property type="protein sequence ID" value="SFP24959.1"/>
    <property type="molecule type" value="Genomic_DNA"/>
</dbReference>
<evidence type="ECO:0000313" key="2">
    <source>
        <dbReference type="EMBL" id="SFP24959.1"/>
    </source>
</evidence>
<sequence length="89" mass="10083">MRKALSHIMEAFKIFIIFSACLLTFYYGIIWLSETYEGDDRLRKTETDARQVLGDDAYLPVCNREKDGNAVEDGSTRFYSLLSSGKGAC</sequence>
<keyword evidence="1" id="KW-0812">Transmembrane</keyword>
<evidence type="ECO:0008006" key="4">
    <source>
        <dbReference type="Google" id="ProtNLM"/>
    </source>
</evidence>
<evidence type="ECO:0000256" key="1">
    <source>
        <dbReference type="SAM" id="Phobius"/>
    </source>
</evidence>
<gene>
    <name evidence="2" type="ORF">SAMN05518683_103268</name>
</gene>
<name>A0A1I5NT09_9BACI</name>
<dbReference type="AlphaFoldDB" id="A0A1I5NT09"/>
<accession>A0A1I5NT09</accession>
<keyword evidence="3" id="KW-1185">Reference proteome</keyword>
<reference evidence="3" key="1">
    <citation type="submission" date="2016-10" db="EMBL/GenBank/DDBJ databases">
        <authorList>
            <person name="Varghese N."/>
            <person name="Submissions S."/>
        </authorList>
    </citation>
    <scope>NUCLEOTIDE SEQUENCE [LARGE SCALE GENOMIC DNA]</scope>
    <source>
        <strain evidence="3">S7</strain>
    </source>
</reference>
<dbReference type="InterPro" id="IPR025321">
    <property type="entry name" value="DUF4227"/>
</dbReference>
<keyword evidence="1" id="KW-0472">Membrane</keyword>
<protein>
    <recommendedName>
        <fullName evidence="4">DUF4227 domain-containing protein</fullName>
    </recommendedName>
</protein>
<dbReference type="Proteomes" id="UP000198892">
    <property type="component" value="Unassembled WGS sequence"/>
</dbReference>
<feature type="transmembrane region" description="Helical" evidence="1">
    <location>
        <begin position="12"/>
        <end position="32"/>
    </location>
</feature>